<evidence type="ECO:0000313" key="9">
    <source>
        <dbReference type="Proteomes" id="UP001247307"/>
    </source>
</evidence>
<feature type="domain" description="Translation initiation factor 3 N-terminal" evidence="7">
    <location>
        <begin position="1"/>
        <end position="47"/>
    </location>
</feature>
<evidence type="ECO:0000256" key="4">
    <source>
        <dbReference type="NCBIfam" id="TIGR00168"/>
    </source>
</evidence>
<dbReference type="NCBIfam" id="TIGR00168">
    <property type="entry name" value="infC"/>
    <property type="match status" value="1"/>
</dbReference>
<dbReference type="InterPro" id="IPR001288">
    <property type="entry name" value="Translation_initiation_fac_3"/>
</dbReference>
<gene>
    <name evidence="8" type="ORF">J2S35_001631</name>
</gene>
<evidence type="ECO:0000256" key="3">
    <source>
        <dbReference type="ARBA" id="ARBA00022917"/>
    </source>
</evidence>
<dbReference type="AlphaFoldDB" id="A0AAE3YIK9"/>
<dbReference type="PANTHER" id="PTHR10938:SF0">
    <property type="entry name" value="TRANSLATION INITIATION FACTOR IF-3, MITOCHONDRIAL"/>
    <property type="match status" value="1"/>
</dbReference>
<sequence>MRIEDALRLAAEADLDLVEVAPQAKPPVCKLMDYGKFKYEAAVKARESRKNQTNTVLKEVRFRLKIDSHDYDTKTGHARRFLEAGDKVKAMIQFRGREQQRPELGIRLLEKFAADVAEFGAVESAPRIDGRNMVMVVGPLKNKAEAKAAARRSQAPEEPGAPTRRQQRSSRMERVDTQKVPSSGQSLADAMPEGLKQMASQAAGTDQAPAPEAPSTPQFGIRTEAQKAADAKAAAERAAASRPASKAPSSKAPARSSAPRSASGGRPASGSGERRPSSSAPSGEARRTPPAAAGERRPAPARTPSAKPPVARPAAAPKPASDSSAGTGKPATPAPRPAGAPKPAATPKPAPVPKPMGQPKPGAGRPASS</sequence>
<organism evidence="8 9">
    <name type="scientific">Falsarthrobacter nasiphocae</name>
    <dbReference type="NCBI Taxonomy" id="189863"/>
    <lineage>
        <taxon>Bacteria</taxon>
        <taxon>Bacillati</taxon>
        <taxon>Actinomycetota</taxon>
        <taxon>Actinomycetes</taxon>
        <taxon>Micrococcales</taxon>
        <taxon>Micrococcaceae</taxon>
        <taxon>Falsarthrobacter</taxon>
    </lineage>
</organism>
<dbReference type="InterPro" id="IPR019815">
    <property type="entry name" value="Translation_initiation_fac_3_C"/>
</dbReference>
<feature type="compositionally biased region" description="Pro residues" evidence="5">
    <location>
        <begin position="332"/>
        <end position="358"/>
    </location>
</feature>
<dbReference type="GO" id="GO:0016020">
    <property type="term" value="C:membrane"/>
    <property type="evidence" value="ECO:0007669"/>
    <property type="project" value="TreeGrafter"/>
</dbReference>
<feature type="domain" description="Translation initiation factor 3 C-terminal" evidence="6">
    <location>
        <begin position="56"/>
        <end position="139"/>
    </location>
</feature>
<dbReference type="Gene3D" id="3.10.20.80">
    <property type="entry name" value="Translation initiation factor 3 (IF-3), N-terminal domain"/>
    <property type="match status" value="1"/>
</dbReference>
<dbReference type="InterPro" id="IPR036788">
    <property type="entry name" value="T_IF-3_C_sf"/>
</dbReference>
<reference evidence="8" key="1">
    <citation type="submission" date="2023-07" db="EMBL/GenBank/DDBJ databases">
        <title>Sequencing the genomes of 1000 actinobacteria strains.</title>
        <authorList>
            <person name="Klenk H.-P."/>
        </authorList>
    </citation>
    <scope>NUCLEOTIDE SEQUENCE</scope>
    <source>
        <strain evidence="8">DSM 13988</strain>
    </source>
</reference>
<dbReference type="Pfam" id="PF00707">
    <property type="entry name" value="IF3_C"/>
    <property type="match status" value="1"/>
</dbReference>
<evidence type="ECO:0000259" key="7">
    <source>
        <dbReference type="Pfam" id="PF05198"/>
    </source>
</evidence>
<dbReference type="PANTHER" id="PTHR10938">
    <property type="entry name" value="TRANSLATION INITIATION FACTOR IF-3"/>
    <property type="match status" value="1"/>
</dbReference>
<dbReference type="GO" id="GO:0043022">
    <property type="term" value="F:ribosome binding"/>
    <property type="evidence" value="ECO:0007669"/>
    <property type="project" value="TreeGrafter"/>
</dbReference>
<dbReference type="SUPFAM" id="SSF54364">
    <property type="entry name" value="Translation initiation factor IF3, N-terminal domain"/>
    <property type="match status" value="1"/>
</dbReference>
<evidence type="ECO:0000259" key="6">
    <source>
        <dbReference type="Pfam" id="PF00707"/>
    </source>
</evidence>
<protein>
    <recommendedName>
        <fullName evidence="4">Translation initiation factor IF-3</fullName>
    </recommendedName>
</protein>
<dbReference type="GO" id="GO:0003743">
    <property type="term" value="F:translation initiation factor activity"/>
    <property type="evidence" value="ECO:0007669"/>
    <property type="project" value="UniProtKB-UniRule"/>
</dbReference>
<keyword evidence="9" id="KW-1185">Reference proteome</keyword>
<dbReference type="GO" id="GO:0032790">
    <property type="term" value="P:ribosome disassembly"/>
    <property type="evidence" value="ECO:0007669"/>
    <property type="project" value="TreeGrafter"/>
</dbReference>
<dbReference type="EMBL" id="JAVDUI010000001">
    <property type="protein sequence ID" value="MDR6892691.1"/>
    <property type="molecule type" value="Genomic_DNA"/>
</dbReference>
<evidence type="ECO:0000256" key="1">
    <source>
        <dbReference type="ARBA" id="ARBA00005439"/>
    </source>
</evidence>
<proteinExistence type="inferred from homology"/>
<feature type="compositionally biased region" description="Basic and acidic residues" evidence="5">
    <location>
        <begin position="224"/>
        <end position="235"/>
    </location>
</feature>
<dbReference type="InterPro" id="IPR036787">
    <property type="entry name" value="T_IF-3_N_sf"/>
</dbReference>
<dbReference type="Pfam" id="PF05198">
    <property type="entry name" value="IF3_N"/>
    <property type="match status" value="1"/>
</dbReference>
<keyword evidence="2 8" id="KW-0396">Initiation factor</keyword>
<keyword evidence="3" id="KW-0648">Protein biosynthesis</keyword>
<dbReference type="Gene3D" id="3.30.110.10">
    <property type="entry name" value="Translation initiation factor 3 (IF-3), C-terminal domain"/>
    <property type="match status" value="1"/>
</dbReference>
<feature type="compositionally biased region" description="Low complexity" evidence="5">
    <location>
        <begin position="236"/>
        <end position="293"/>
    </location>
</feature>
<feature type="compositionally biased region" description="Low complexity" evidence="5">
    <location>
        <begin position="312"/>
        <end position="331"/>
    </location>
</feature>
<name>A0AAE3YIK9_9MICC</name>
<accession>A0AAE3YIK9</accession>
<dbReference type="FunFam" id="3.30.110.10:FF:000001">
    <property type="entry name" value="Translation initiation factor IF-3"/>
    <property type="match status" value="1"/>
</dbReference>
<dbReference type="InterPro" id="IPR019814">
    <property type="entry name" value="Translation_initiation_fac_3_N"/>
</dbReference>
<feature type="region of interest" description="Disordered" evidence="5">
    <location>
        <begin position="145"/>
        <end position="369"/>
    </location>
</feature>
<evidence type="ECO:0000313" key="8">
    <source>
        <dbReference type="EMBL" id="MDR6892691.1"/>
    </source>
</evidence>
<evidence type="ECO:0000256" key="5">
    <source>
        <dbReference type="SAM" id="MobiDB-lite"/>
    </source>
</evidence>
<evidence type="ECO:0000256" key="2">
    <source>
        <dbReference type="ARBA" id="ARBA00022540"/>
    </source>
</evidence>
<comment type="similarity">
    <text evidence="1">Belongs to the IF-3 family.</text>
</comment>
<dbReference type="GO" id="GO:0005829">
    <property type="term" value="C:cytosol"/>
    <property type="evidence" value="ECO:0007669"/>
    <property type="project" value="TreeGrafter"/>
</dbReference>
<dbReference type="Proteomes" id="UP001247307">
    <property type="component" value="Unassembled WGS sequence"/>
</dbReference>
<dbReference type="SUPFAM" id="SSF55200">
    <property type="entry name" value="Translation initiation factor IF3, C-terminal domain"/>
    <property type="match status" value="1"/>
</dbReference>
<comment type="caution">
    <text evidence="8">The sequence shown here is derived from an EMBL/GenBank/DDBJ whole genome shotgun (WGS) entry which is preliminary data.</text>
</comment>